<evidence type="ECO:0000313" key="2">
    <source>
        <dbReference type="EMBL" id="KAJ7378823.1"/>
    </source>
</evidence>
<organism evidence="2 3">
    <name type="scientific">Desmophyllum pertusum</name>
    <dbReference type="NCBI Taxonomy" id="174260"/>
    <lineage>
        <taxon>Eukaryota</taxon>
        <taxon>Metazoa</taxon>
        <taxon>Cnidaria</taxon>
        <taxon>Anthozoa</taxon>
        <taxon>Hexacorallia</taxon>
        <taxon>Scleractinia</taxon>
        <taxon>Caryophylliina</taxon>
        <taxon>Caryophylliidae</taxon>
        <taxon>Desmophyllum</taxon>
    </lineage>
</organism>
<name>A0A9X0CYA0_9CNID</name>
<feature type="compositionally biased region" description="Basic and acidic residues" evidence="1">
    <location>
        <begin position="69"/>
        <end position="79"/>
    </location>
</feature>
<protein>
    <submittedName>
        <fullName evidence="2">Uncharacterized protein</fullName>
    </submittedName>
</protein>
<evidence type="ECO:0000313" key="3">
    <source>
        <dbReference type="Proteomes" id="UP001163046"/>
    </source>
</evidence>
<comment type="caution">
    <text evidence="2">The sequence shown here is derived from an EMBL/GenBank/DDBJ whole genome shotgun (WGS) entry which is preliminary data.</text>
</comment>
<reference evidence="2" key="1">
    <citation type="submission" date="2023-01" db="EMBL/GenBank/DDBJ databases">
        <title>Genome assembly of the deep-sea coral Lophelia pertusa.</title>
        <authorList>
            <person name="Herrera S."/>
            <person name="Cordes E."/>
        </authorList>
    </citation>
    <scope>NUCLEOTIDE SEQUENCE</scope>
    <source>
        <strain evidence="2">USNM1676648</strain>
        <tissue evidence="2">Polyp</tissue>
    </source>
</reference>
<proteinExistence type="predicted"/>
<evidence type="ECO:0000256" key="1">
    <source>
        <dbReference type="SAM" id="MobiDB-lite"/>
    </source>
</evidence>
<dbReference type="AlphaFoldDB" id="A0A9X0CYA0"/>
<accession>A0A9X0CYA0</accession>
<feature type="region of interest" description="Disordered" evidence="1">
    <location>
        <begin position="69"/>
        <end position="147"/>
    </location>
</feature>
<dbReference type="Proteomes" id="UP001163046">
    <property type="component" value="Unassembled WGS sequence"/>
</dbReference>
<sequence length="371" mass="41676">MEKEALCQMIFDQITKYLAPNHPTIMKTPMEMKTSPLSKSNKRVVLNILSSDLNLEDGPVDVVFGTKGFRPDEKPDIHGMCDSTSMQSDRDYDALGDPSDETLKPDSAEEEQPEIGDLCENTASHVLPSSEIQDDRRNSGGKRNPYALSMHDLSPADERFKFLSVQDPVEASQLTAWPKVKPATPLITNPRGNSVSPVNSGNDISNQLRLALAQRDKLALELDVLRLQQSQQASSTQHKISTDTSLEGLMQPTRKKRHVDWPHKFTPDMPRAQASLLSKEGDLECSSTQEDLDAENCWLPWNEVVRAVGLQRDRFELAVPIKSRARECCNLVMLSLYSFIPPSRGPEIRTPEIVNDRQSFDRGRYKTEMPC</sequence>
<keyword evidence="3" id="KW-1185">Reference proteome</keyword>
<gene>
    <name evidence="2" type="ORF">OS493_020421</name>
</gene>
<dbReference type="EMBL" id="MU826362">
    <property type="protein sequence ID" value="KAJ7378823.1"/>
    <property type="molecule type" value="Genomic_DNA"/>
</dbReference>